<gene>
    <name evidence="2" type="ORF">ANE_LOCUS18285</name>
</gene>
<comment type="caution">
    <text evidence="2">The sequence shown here is derived from an EMBL/GenBank/DDBJ whole genome shotgun (WGS) entry which is preliminary data.</text>
</comment>
<name>A0A565C2I0_9BRAS</name>
<sequence length="59" mass="6187">MKIFEEERCKATLQMDVDPAGLAGPTDPGVSQSTSSVTPDLAEPRKTGSGLVAQPDLRS</sequence>
<evidence type="ECO:0000256" key="1">
    <source>
        <dbReference type="SAM" id="MobiDB-lite"/>
    </source>
</evidence>
<proteinExistence type="predicted"/>
<feature type="region of interest" description="Disordered" evidence="1">
    <location>
        <begin position="15"/>
        <end position="59"/>
    </location>
</feature>
<dbReference type="EMBL" id="CABITT030000006">
    <property type="protein sequence ID" value="VVB07841.1"/>
    <property type="molecule type" value="Genomic_DNA"/>
</dbReference>
<protein>
    <submittedName>
        <fullName evidence="2">Uncharacterized protein</fullName>
    </submittedName>
</protein>
<dbReference type="AlphaFoldDB" id="A0A565C2I0"/>
<feature type="compositionally biased region" description="Polar residues" evidence="1">
    <location>
        <begin position="29"/>
        <end position="38"/>
    </location>
</feature>
<organism evidence="2 3">
    <name type="scientific">Arabis nemorensis</name>
    <dbReference type="NCBI Taxonomy" id="586526"/>
    <lineage>
        <taxon>Eukaryota</taxon>
        <taxon>Viridiplantae</taxon>
        <taxon>Streptophyta</taxon>
        <taxon>Embryophyta</taxon>
        <taxon>Tracheophyta</taxon>
        <taxon>Spermatophyta</taxon>
        <taxon>Magnoliopsida</taxon>
        <taxon>eudicotyledons</taxon>
        <taxon>Gunneridae</taxon>
        <taxon>Pentapetalae</taxon>
        <taxon>rosids</taxon>
        <taxon>malvids</taxon>
        <taxon>Brassicales</taxon>
        <taxon>Brassicaceae</taxon>
        <taxon>Arabideae</taxon>
        <taxon>Arabis</taxon>
    </lineage>
</organism>
<accession>A0A565C2I0</accession>
<evidence type="ECO:0000313" key="3">
    <source>
        <dbReference type="Proteomes" id="UP000489600"/>
    </source>
</evidence>
<keyword evidence="3" id="KW-1185">Reference proteome</keyword>
<evidence type="ECO:0000313" key="2">
    <source>
        <dbReference type="EMBL" id="VVB07841.1"/>
    </source>
</evidence>
<dbReference type="Proteomes" id="UP000489600">
    <property type="component" value="Unassembled WGS sequence"/>
</dbReference>
<reference evidence="2" key="1">
    <citation type="submission" date="2019-07" db="EMBL/GenBank/DDBJ databases">
        <authorList>
            <person name="Dittberner H."/>
        </authorList>
    </citation>
    <scope>NUCLEOTIDE SEQUENCE [LARGE SCALE GENOMIC DNA]</scope>
</reference>